<comment type="similarity">
    <text evidence="2">Belongs to the BA14k family.</text>
</comment>
<keyword evidence="5" id="KW-0430">Lectin</keyword>
<keyword evidence="7" id="KW-0472">Membrane</keyword>
<comment type="function">
    <text evidence="6">Has immunoglobulin-binding and hemagglutination properties, and can bind to mannose. Essential for virulence. May be involved in LPS biosynthesis or polysaccharide transport.</text>
</comment>
<evidence type="ECO:0000256" key="2">
    <source>
        <dbReference type="ARBA" id="ARBA00010270"/>
    </source>
</evidence>
<proteinExistence type="inferred from homology"/>
<keyword evidence="4" id="KW-1003">Cell membrane</keyword>
<feature type="signal peptide" evidence="8">
    <location>
        <begin position="1"/>
        <end position="27"/>
    </location>
</feature>
<evidence type="ECO:0000256" key="4">
    <source>
        <dbReference type="ARBA" id="ARBA00022475"/>
    </source>
</evidence>
<comment type="caution">
    <text evidence="9">The sequence shown here is derived from an EMBL/GenBank/DDBJ whole genome shotgun (WGS) entry which is preliminary data.</text>
</comment>
<dbReference type="GO" id="GO:0016020">
    <property type="term" value="C:membrane"/>
    <property type="evidence" value="ECO:0007669"/>
    <property type="project" value="UniProtKB-SubCell"/>
</dbReference>
<evidence type="ECO:0000256" key="5">
    <source>
        <dbReference type="ARBA" id="ARBA00022734"/>
    </source>
</evidence>
<organism evidence="9 10">
    <name type="scientific">Pseudaminobacter soli</name>
    <name type="common">ex Li et al. 2025</name>
    <dbReference type="NCBI Taxonomy" id="1295366"/>
    <lineage>
        <taxon>Bacteria</taxon>
        <taxon>Pseudomonadati</taxon>
        <taxon>Pseudomonadota</taxon>
        <taxon>Alphaproteobacteria</taxon>
        <taxon>Hyphomicrobiales</taxon>
        <taxon>Phyllobacteriaceae</taxon>
        <taxon>Pseudaminobacter</taxon>
    </lineage>
</organism>
<evidence type="ECO:0000313" key="10">
    <source>
        <dbReference type="Proteomes" id="UP000240653"/>
    </source>
</evidence>
<reference evidence="9 10" key="1">
    <citation type="submission" date="2018-03" db="EMBL/GenBank/DDBJ databases">
        <title>The draft genome of Mesorhizobium soli JCM 19897.</title>
        <authorList>
            <person name="Li L."/>
            <person name="Liu L."/>
            <person name="Liang L."/>
            <person name="Wang T."/>
            <person name="Zhang X."/>
        </authorList>
    </citation>
    <scope>NUCLEOTIDE SEQUENCE [LARGE SCALE GENOMIC DNA]</scope>
    <source>
        <strain evidence="9 10">JCM 19897</strain>
    </source>
</reference>
<dbReference type="Pfam" id="PF07886">
    <property type="entry name" value="BA14K"/>
    <property type="match status" value="1"/>
</dbReference>
<comment type="subcellular location">
    <subcellularLocation>
        <location evidence="1">Membrane</location>
        <topology evidence="1">Single-pass membrane protein</topology>
    </subcellularLocation>
</comment>
<feature type="chain" id="PRO_5015192555" description="Lectin-like protein BA14k" evidence="8">
    <location>
        <begin position="28"/>
        <end position="142"/>
    </location>
</feature>
<evidence type="ECO:0000313" key="9">
    <source>
        <dbReference type="EMBL" id="PSJ58221.1"/>
    </source>
</evidence>
<evidence type="ECO:0000256" key="6">
    <source>
        <dbReference type="ARBA" id="ARBA00025321"/>
    </source>
</evidence>
<name>A0A2P7S715_9HYPH</name>
<dbReference type="InterPro" id="IPR012413">
    <property type="entry name" value="BA14K"/>
</dbReference>
<evidence type="ECO:0000256" key="3">
    <source>
        <dbReference type="ARBA" id="ARBA00020552"/>
    </source>
</evidence>
<dbReference type="GO" id="GO:0030246">
    <property type="term" value="F:carbohydrate binding"/>
    <property type="evidence" value="ECO:0007669"/>
    <property type="project" value="UniProtKB-KW"/>
</dbReference>
<keyword evidence="10" id="KW-1185">Reference proteome</keyword>
<evidence type="ECO:0000256" key="1">
    <source>
        <dbReference type="ARBA" id="ARBA00004167"/>
    </source>
</evidence>
<dbReference type="Proteomes" id="UP000240653">
    <property type="component" value="Unassembled WGS sequence"/>
</dbReference>
<dbReference type="AlphaFoldDB" id="A0A2P7S715"/>
<dbReference type="EMBL" id="PXYL01000011">
    <property type="protein sequence ID" value="PSJ58221.1"/>
    <property type="molecule type" value="Genomic_DNA"/>
</dbReference>
<accession>A0A2P7S715</accession>
<protein>
    <recommendedName>
        <fullName evidence="3">Lectin-like protein BA14k</fullName>
    </recommendedName>
</protein>
<gene>
    <name evidence="9" type="ORF">C7I85_20390</name>
</gene>
<dbReference type="OrthoDB" id="7889197at2"/>
<dbReference type="RefSeq" id="WP_106725856.1">
    <property type="nucleotide sequence ID" value="NZ_PXYL01000011.1"/>
</dbReference>
<sequence>MNRFLKTTVLGIAVAATTLASLPAANAGERWRHYGHRDRTGDIVAAGVLGLAVGALAVGAANAASEPRYYEPADPYYEPDYVYEEPSYRYVRRPAPVYVRGGSLEPWSPAWYRYCENRYRSFNSRSGTFTGNDGLQHFCTAS</sequence>
<keyword evidence="7" id="KW-0812">Transmembrane</keyword>
<keyword evidence="7" id="KW-1133">Transmembrane helix</keyword>
<evidence type="ECO:0000256" key="7">
    <source>
        <dbReference type="SAM" id="Phobius"/>
    </source>
</evidence>
<feature type="transmembrane region" description="Helical" evidence="7">
    <location>
        <begin position="43"/>
        <end position="64"/>
    </location>
</feature>
<keyword evidence="8" id="KW-0732">Signal</keyword>
<evidence type="ECO:0000256" key="8">
    <source>
        <dbReference type="SAM" id="SignalP"/>
    </source>
</evidence>